<evidence type="ECO:0000313" key="3">
    <source>
        <dbReference type="EMBL" id="PQA88331.1"/>
    </source>
</evidence>
<dbReference type="EMBL" id="PJCH01000005">
    <property type="protein sequence ID" value="PQA88331.1"/>
    <property type="molecule type" value="Genomic_DNA"/>
</dbReference>
<dbReference type="Pfam" id="PF20109">
    <property type="entry name" value="Trans_reg_dom"/>
    <property type="match status" value="1"/>
</dbReference>
<organism evidence="3 4">
    <name type="scientific">Hyphococcus luteus</name>
    <dbReference type="NCBI Taxonomy" id="2058213"/>
    <lineage>
        <taxon>Bacteria</taxon>
        <taxon>Pseudomonadati</taxon>
        <taxon>Pseudomonadota</taxon>
        <taxon>Alphaproteobacteria</taxon>
        <taxon>Parvularculales</taxon>
        <taxon>Parvularculaceae</taxon>
        <taxon>Hyphococcus</taxon>
    </lineage>
</organism>
<feature type="domain" description="T6SS Transcription factor RovC-like DNA binding" evidence="1">
    <location>
        <begin position="208"/>
        <end position="272"/>
    </location>
</feature>
<dbReference type="Proteomes" id="UP000239504">
    <property type="component" value="Unassembled WGS sequence"/>
</dbReference>
<reference evidence="3 4" key="1">
    <citation type="submission" date="2017-12" db="EMBL/GenBank/DDBJ databases">
        <authorList>
            <person name="Hurst M.R.H."/>
        </authorList>
    </citation>
    <scope>NUCLEOTIDE SEQUENCE [LARGE SCALE GENOMIC DNA]</scope>
    <source>
        <strain evidence="3 4">SY-3-19</strain>
    </source>
</reference>
<accession>A0A2S7K789</accession>
<evidence type="ECO:0000259" key="2">
    <source>
        <dbReference type="Pfam" id="PF20109"/>
    </source>
</evidence>
<name>A0A2S7K789_9PROT</name>
<dbReference type="OrthoDB" id="8654520at2"/>
<dbReference type="Pfam" id="PF10074">
    <property type="entry name" value="RovC_DNA-bd"/>
    <property type="match status" value="1"/>
</dbReference>
<dbReference type="InterPro" id="IPR018754">
    <property type="entry name" value="RovC-like_DNA-bd"/>
</dbReference>
<evidence type="ECO:0008006" key="5">
    <source>
        <dbReference type="Google" id="ProtNLM"/>
    </source>
</evidence>
<comment type="caution">
    <text evidence="3">The sequence shown here is derived from an EMBL/GenBank/DDBJ whole genome shotgun (WGS) entry which is preliminary data.</text>
</comment>
<sequence length="287" mass="32700">MGRRRNMTRSDLDSAEILEAYDYLSPLSPDRWAWEFLRRNEEFRRDAACVNAEDISEKTAPCVDVRLLRPRTDQTLSERWGLIFMPDPERDAYHADAVWNRLAFPHQVEVNCRPRALDQRCELWDRSIPICDITHITDMMGREYLLVRRNGVVVQLCCTGISLLGLEPVKMRLTISDVDGYDHRVKLQKAAFDIYGDGPHPPGPVWTKTTEVLRNCVITLDGLEQGMSHKEIAIVLYGSKRVEEDWGGSSMKHAIHYLVKKGQGLRDGGFRKELLGSDLAPAGPHCA</sequence>
<gene>
    <name evidence="3" type="ORF">CW354_08505</name>
</gene>
<protein>
    <recommendedName>
        <fullName evidence="5">DUF2285 domain-containing protein</fullName>
    </recommendedName>
</protein>
<keyword evidence="4" id="KW-1185">Reference proteome</keyword>
<proteinExistence type="predicted"/>
<evidence type="ECO:0000313" key="4">
    <source>
        <dbReference type="Proteomes" id="UP000239504"/>
    </source>
</evidence>
<dbReference type="InterPro" id="IPR045465">
    <property type="entry name" value="Trans_reg_dom"/>
</dbReference>
<feature type="domain" description="Transcriptional regulator-like" evidence="2">
    <location>
        <begin position="19"/>
        <end position="84"/>
    </location>
</feature>
<dbReference type="AlphaFoldDB" id="A0A2S7K789"/>
<evidence type="ECO:0000259" key="1">
    <source>
        <dbReference type="Pfam" id="PF10074"/>
    </source>
</evidence>